<protein>
    <submittedName>
        <fullName evidence="1">Uncharacterized protein</fullName>
    </submittedName>
</protein>
<evidence type="ECO:0000313" key="2">
    <source>
        <dbReference type="Proteomes" id="UP000004926"/>
    </source>
</evidence>
<dbReference type="Proteomes" id="UP000004926">
    <property type="component" value="Chromosome"/>
</dbReference>
<name>H5X2D7_9PSEU</name>
<gene>
    <name evidence="1" type="ORF">SacmaDRAFT_0429</name>
</gene>
<dbReference type="EMBL" id="CM001439">
    <property type="protein sequence ID" value="EHR48732.1"/>
    <property type="molecule type" value="Genomic_DNA"/>
</dbReference>
<dbReference type="HOGENOM" id="CLU_2901545_0_0_11"/>
<organism evidence="1 2">
    <name type="scientific">Saccharomonospora marina XMU15</name>
    <dbReference type="NCBI Taxonomy" id="882083"/>
    <lineage>
        <taxon>Bacteria</taxon>
        <taxon>Bacillati</taxon>
        <taxon>Actinomycetota</taxon>
        <taxon>Actinomycetes</taxon>
        <taxon>Pseudonocardiales</taxon>
        <taxon>Pseudonocardiaceae</taxon>
        <taxon>Saccharomonospora</taxon>
    </lineage>
</organism>
<evidence type="ECO:0000313" key="1">
    <source>
        <dbReference type="EMBL" id="EHR48732.1"/>
    </source>
</evidence>
<keyword evidence="2" id="KW-1185">Reference proteome</keyword>
<proteinExistence type="predicted"/>
<dbReference type="AlphaFoldDB" id="H5X2D7"/>
<reference evidence="1 2" key="1">
    <citation type="journal article" date="2012" name="Stand. Genomic Sci.">
        <title>Genome sequence of the ocean sediment bacterium Saccharomonospora marina type strain (XMU15(T)).</title>
        <authorList>
            <person name="Klenk H.P."/>
            <person name="Lu M."/>
            <person name="Lucas S."/>
            <person name="Lapidus A."/>
            <person name="Copeland A."/>
            <person name="Pitluck S."/>
            <person name="Goodwin L.A."/>
            <person name="Han C."/>
            <person name="Tapia R."/>
            <person name="Brambilla E.M."/>
            <person name="Potter G."/>
            <person name="Land M."/>
            <person name="Ivanova N."/>
            <person name="Rohde M."/>
            <person name="Goker M."/>
            <person name="Detter J.C."/>
            <person name="Li W.J."/>
            <person name="Kyrpides N.C."/>
            <person name="Woyke T."/>
        </authorList>
    </citation>
    <scope>NUCLEOTIDE SEQUENCE [LARGE SCALE GENOMIC DNA]</scope>
    <source>
        <strain evidence="1 2">XMU15</strain>
    </source>
</reference>
<sequence>MRRMLLSVKPQAAVEACCIRSRVERSAFQRLLPCPAAGQSVAEQVWYREEPLCDRCLAEFAK</sequence>
<accession>H5X2D7</accession>